<dbReference type="Pfam" id="PF04187">
    <property type="entry name" value="Cofac_haem_bdg"/>
    <property type="match status" value="1"/>
</dbReference>
<name>A0ABT8CXX4_9FLAO</name>
<protein>
    <submittedName>
        <fullName evidence="3">ChaN family lipoprotein</fullName>
    </submittedName>
</protein>
<dbReference type="EMBL" id="JAUFQU010000001">
    <property type="protein sequence ID" value="MDN3708473.1"/>
    <property type="molecule type" value="Genomic_DNA"/>
</dbReference>
<evidence type="ECO:0000259" key="2">
    <source>
        <dbReference type="Pfam" id="PF04187"/>
    </source>
</evidence>
<feature type="chain" id="PRO_5046077015" evidence="1">
    <location>
        <begin position="18"/>
        <end position="284"/>
    </location>
</feature>
<dbReference type="CDD" id="cd14727">
    <property type="entry name" value="ChanN-like"/>
    <property type="match status" value="1"/>
</dbReference>
<keyword evidence="4" id="KW-1185">Reference proteome</keyword>
<reference evidence="4" key="1">
    <citation type="journal article" date="2019" name="Int. J. Syst. Evol. Microbiol.">
        <title>The Global Catalogue of Microorganisms (GCM) 10K type strain sequencing project: providing services to taxonomists for standard genome sequencing and annotation.</title>
        <authorList>
            <consortium name="The Broad Institute Genomics Platform"/>
            <consortium name="The Broad Institute Genome Sequencing Center for Infectious Disease"/>
            <person name="Wu L."/>
            <person name="Ma J."/>
        </authorList>
    </citation>
    <scope>NUCLEOTIDE SEQUENCE [LARGE SCALE GENOMIC DNA]</scope>
    <source>
        <strain evidence="4">CECT 7184</strain>
    </source>
</reference>
<sequence>MKNILYLLLFVSAPVFSQNGQAYQIYNAKGKKVTYDKMVKQLQDKDVVLFGEFHDNSLAHWLQLELTKSLAQKRGLTLGAEMIEADNQSQLNDYLAGKIDQKAFDTIARLWNNHKTDYKPLVDFAKKSKIRFIATNVPRRYASKVYKEGVESLELLSAEEKSWIAPLPFPYDENLPGYVKMMEMFKDSNHANPNFPKSQAIKDATMAYFISKNIEAGKLFVHFNGSYHSNNYEGIYWYLNTYNQALKVATIATVSQAEVKKMDPENKNLADFIIVIDEDMTKTF</sequence>
<keyword evidence="3" id="KW-0449">Lipoprotein</keyword>
<evidence type="ECO:0000313" key="3">
    <source>
        <dbReference type="EMBL" id="MDN3708473.1"/>
    </source>
</evidence>
<feature type="signal peptide" evidence="1">
    <location>
        <begin position="1"/>
        <end position="17"/>
    </location>
</feature>
<dbReference type="Gene3D" id="3.40.50.11550">
    <property type="match status" value="2"/>
</dbReference>
<dbReference type="RefSeq" id="WP_290364338.1">
    <property type="nucleotide sequence ID" value="NZ_JAUFQU010000001.1"/>
</dbReference>
<dbReference type="SUPFAM" id="SSF159501">
    <property type="entry name" value="EreA/ChaN-like"/>
    <property type="match status" value="1"/>
</dbReference>
<keyword evidence="1" id="KW-0732">Signal</keyword>
<comment type="caution">
    <text evidence="3">The sequence shown here is derived from an EMBL/GenBank/DDBJ whole genome shotgun (WGS) entry which is preliminary data.</text>
</comment>
<dbReference type="Proteomes" id="UP001242368">
    <property type="component" value="Unassembled WGS sequence"/>
</dbReference>
<proteinExistence type="predicted"/>
<evidence type="ECO:0000313" key="4">
    <source>
        <dbReference type="Proteomes" id="UP001242368"/>
    </source>
</evidence>
<gene>
    <name evidence="3" type="ORF">QW060_15330</name>
</gene>
<organism evidence="3 4">
    <name type="scientific">Paenimyroides ceti</name>
    <dbReference type="NCBI Taxonomy" id="395087"/>
    <lineage>
        <taxon>Bacteria</taxon>
        <taxon>Pseudomonadati</taxon>
        <taxon>Bacteroidota</taxon>
        <taxon>Flavobacteriia</taxon>
        <taxon>Flavobacteriales</taxon>
        <taxon>Flavobacteriaceae</taxon>
        <taxon>Paenimyroides</taxon>
    </lineage>
</organism>
<dbReference type="InterPro" id="IPR007314">
    <property type="entry name" value="Cofac_haem-bd_dom"/>
</dbReference>
<feature type="domain" description="Haem-binding uptake Tiki superfamily ChaN" evidence="2">
    <location>
        <begin position="38"/>
        <end position="239"/>
    </location>
</feature>
<accession>A0ABT8CXX4</accession>
<evidence type="ECO:0000256" key="1">
    <source>
        <dbReference type="SAM" id="SignalP"/>
    </source>
</evidence>